<dbReference type="GO" id="GO:0004038">
    <property type="term" value="F:allantoinase activity"/>
    <property type="evidence" value="ECO:0007669"/>
    <property type="project" value="TreeGrafter"/>
</dbReference>
<dbReference type="AlphaFoldDB" id="D5EHB6"/>
<keyword evidence="3" id="KW-0378">Hydrolase</keyword>
<dbReference type="SUPFAM" id="SSF51556">
    <property type="entry name" value="Metallo-dependent hydrolases"/>
    <property type="match status" value="1"/>
</dbReference>
<dbReference type="InterPro" id="IPR006680">
    <property type="entry name" value="Amidohydro-rel"/>
</dbReference>
<dbReference type="InterPro" id="IPR011059">
    <property type="entry name" value="Metal-dep_hydrolase_composite"/>
</dbReference>
<dbReference type="EMBL" id="CP001997">
    <property type="protein sequence ID" value="ADE57948.1"/>
    <property type="molecule type" value="Genomic_DNA"/>
</dbReference>
<reference evidence="3 4" key="1">
    <citation type="journal article" date="2010" name="Stand. Genomic Sci.">
        <title>Complete genome sequence of Aminobacterium colombiense type strain (ALA-1).</title>
        <authorList>
            <person name="Chertkov O."/>
            <person name="Sikorski J."/>
            <person name="Brambilla E."/>
            <person name="Lapidus A."/>
            <person name="Copeland A."/>
            <person name="Glavina Del Rio T."/>
            <person name="Nolan M."/>
            <person name="Lucas S."/>
            <person name="Tice H."/>
            <person name="Cheng J.F."/>
            <person name="Han C."/>
            <person name="Detter J.C."/>
            <person name="Bruce D."/>
            <person name="Tapia R."/>
            <person name="Goodwin L."/>
            <person name="Pitluck S."/>
            <person name="Liolios K."/>
            <person name="Ivanova N."/>
            <person name="Mavromatis K."/>
            <person name="Ovchinnikova G."/>
            <person name="Pati A."/>
            <person name="Chen A."/>
            <person name="Palaniappan K."/>
            <person name="Land M."/>
            <person name="Hauser L."/>
            <person name="Chang Y.J."/>
            <person name="Jeffries C.D."/>
            <person name="Spring S."/>
            <person name="Rohde M."/>
            <person name="Goker M."/>
            <person name="Bristow J."/>
            <person name="Eisen J.A."/>
            <person name="Markowitz V."/>
            <person name="Hugenholtz P."/>
            <person name="Kyrpides N.C."/>
            <person name="Klenk H.P."/>
        </authorList>
    </citation>
    <scope>NUCLEOTIDE SEQUENCE [LARGE SCALE GENOMIC DNA]</scope>
    <source>
        <strain evidence="4">DSM 12261 / ALA-1</strain>
    </source>
</reference>
<dbReference type="SUPFAM" id="SSF51338">
    <property type="entry name" value="Composite domain of metallo-dependent hydrolases"/>
    <property type="match status" value="1"/>
</dbReference>
<proteinExistence type="inferred from homology"/>
<dbReference type="STRING" id="572547.Amico_1835"/>
<feature type="domain" description="Amidohydrolase-related" evidence="2">
    <location>
        <begin position="53"/>
        <end position="440"/>
    </location>
</feature>
<dbReference type="RefSeq" id="WP_013049210.1">
    <property type="nucleotide sequence ID" value="NC_014011.1"/>
</dbReference>
<dbReference type="HOGENOM" id="CLU_015572_4_2_0"/>
<gene>
    <name evidence="3" type="ordered locus">Amico_1835</name>
</gene>
<sequence length="471" mass="52074">MQKYVDCVIRNGNIFYNHTLFHGSIGVDEGRIVYIGKDNLIVGKKEMDADGDLVLPGGIDTHVHIREPEMCQRGTFQSETAAAAAGGITTIFEMPISAPPQYCPEILQKRIDTASAQSYIDFAFYGAAGRETQYFKALAEAGIIGFKTFLFSPLPGRDQEFRGTCMDDDGALWQGMRAVAETGLTLAVHAENDAIIQRCTAALRNGGRKDFAAHGLSRPPHAEVQAVEKIIRYASLLNIPVSFCHVSCPESLLMIKKAKAKGQRIFAETCPQYLFLNEESALGYGPYAKFNPPIRSRCHQEEMWPFLLDGTVDYVGSDHGAFLFEEKERGWDDIFNAPAGSVGFEVRLPLLMTAVKEKKISLAKAVDLLSRQAAQVFDLHPQKGSLLPGADADLIIVDVKTPFIVKSSDFLTNGREIARLYEGQALYGKVLHTMVRGRFVYSRGYLCESGAGWGKYINTSLLQRRGSCFSW</sequence>
<dbReference type="eggNOG" id="COG0044">
    <property type="taxonomic scope" value="Bacteria"/>
</dbReference>
<name>D5EHB6_AMICL</name>
<dbReference type="InterPro" id="IPR050138">
    <property type="entry name" value="DHOase/Allantoinase_Hydrolase"/>
</dbReference>
<dbReference type="GO" id="GO:0005737">
    <property type="term" value="C:cytoplasm"/>
    <property type="evidence" value="ECO:0007669"/>
    <property type="project" value="TreeGrafter"/>
</dbReference>
<dbReference type="PANTHER" id="PTHR43668">
    <property type="entry name" value="ALLANTOINASE"/>
    <property type="match status" value="1"/>
</dbReference>
<dbReference type="PANTHER" id="PTHR43668:SF2">
    <property type="entry name" value="ALLANTOINASE"/>
    <property type="match status" value="1"/>
</dbReference>
<keyword evidence="4" id="KW-1185">Reference proteome</keyword>
<evidence type="ECO:0000313" key="4">
    <source>
        <dbReference type="Proteomes" id="UP000002366"/>
    </source>
</evidence>
<evidence type="ECO:0000313" key="3">
    <source>
        <dbReference type="EMBL" id="ADE57948.1"/>
    </source>
</evidence>
<evidence type="ECO:0000256" key="1">
    <source>
        <dbReference type="ARBA" id="ARBA00008829"/>
    </source>
</evidence>
<dbReference type="Gene3D" id="3.20.20.140">
    <property type="entry name" value="Metal-dependent hydrolases"/>
    <property type="match status" value="1"/>
</dbReference>
<protein>
    <submittedName>
        <fullName evidence="3">Amidohydrolase</fullName>
    </submittedName>
</protein>
<dbReference type="GO" id="GO:0006145">
    <property type="term" value="P:purine nucleobase catabolic process"/>
    <property type="evidence" value="ECO:0007669"/>
    <property type="project" value="TreeGrafter"/>
</dbReference>
<dbReference type="Proteomes" id="UP000002366">
    <property type="component" value="Chromosome"/>
</dbReference>
<dbReference type="KEGG" id="aco:Amico_1835"/>
<organism evidence="3 4">
    <name type="scientific">Aminobacterium colombiense (strain DSM 12261 / ALA-1)</name>
    <dbReference type="NCBI Taxonomy" id="572547"/>
    <lineage>
        <taxon>Bacteria</taxon>
        <taxon>Thermotogati</taxon>
        <taxon>Synergistota</taxon>
        <taxon>Synergistia</taxon>
        <taxon>Synergistales</taxon>
        <taxon>Aminobacteriaceae</taxon>
        <taxon>Aminobacterium</taxon>
    </lineage>
</organism>
<accession>D5EHB6</accession>
<dbReference type="OrthoDB" id="9765462at2"/>
<comment type="similarity">
    <text evidence="1">Belongs to the metallo-dependent hydrolases superfamily. Hydantoinase/dihydropyrimidinase family.</text>
</comment>
<dbReference type="Gene3D" id="2.30.40.10">
    <property type="entry name" value="Urease, subunit C, domain 1"/>
    <property type="match status" value="1"/>
</dbReference>
<evidence type="ECO:0000259" key="2">
    <source>
        <dbReference type="Pfam" id="PF01979"/>
    </source>
</evidence>
<dbReference type="FunFam" id="3.20.20.140:FF:000174">
    <property type="entry name" value="Dihydropyrimidinase-related protein 2"/>
    <property type="match status" value="1"/>
</dbReference>
<dbReference type="Pfam" id="PF01979">
    <property type="entry name" value="Amidohydro_1"/>
    <property type="match status" value="1"/>
</dbReference>
<dbReference type="InterPro" id="IPR032466">
    <property type="entry name" value="Metal_Hydrolase"/>
</dbReference>